<organism evidence="3 4">
    <name type="scientific">Thalassiosira oceanica</name>
    <name type="common">Marine diatom</name>
    <dbReference type="NCBI Taxonomy" id="159749"/>
    <lineage>
        <taxon>Eukaryota</taxon>
        <taxon>Sar</taxon>
        <taxon>Stramenopiles</taxon>
        <taxon>Ochrophyta</taxon>
        <taxon>Bacillariophyta</taxon>
        <taxon>Coscinodiscophyceae</taxon>
        <taxon>Thalassiosirophycidae</taxon>
        <taxon>Thalassiosirales</taxon>
        <taxon>Thalassiosiraceae</taxon>
        <taxon>Thalassiosira</taxon>
    </lineage>
</organism>
<accession>K0R6T1</accession>
<feature type="non-terminal residue" evidence="3">
    <location>
        <position position="216"/>
    </location>
</feature>
<gene>
    <name evidence="3" type="ORF">THAOC_37086</name>
</gene>
<sequence length="216" mass="22008">MARGIALLSAALAATAASGQDLCSCSPTSFEFTLDLSGTCGDNTVNGNPGIIGSFCFLESVQEAEVEAAAAAPAEEEAAEVVSAEAVEVEAVEVEAVEVELVEVEAGEVVTVEAAPAEGEAKAAPDSMYHDLAWGDIPDDVRAAYVALGYDEAYWNGEGEDPPAAAMAWMELTADEQEAATILGYDEASWDGASSAPEQASAADVVATTAAATRPP</sequence>
<feature type="compositionally biased region" description="Low complexity" evidence="1">
    <location>
        <begin position="200"/>
        <end position="216"/>
    </location>
</feature>
<reference evidence="3 4" key="1">
    <citation type="journal article" date="2012" name="Genome Biol.">
        <title>Genome and low-iron response of an oceanic diatom adapted to chronic iron limitation.</title>
        <authorList>
            <person name="Lommer M."/>
            <person name="Specht M."/>
            <person name="Roy A.S."/>
            <person name="Kraemer L."/>
            <person name="Andreson R."/>
            <person name="Gutowska M.A."/>
            <person name="Wolf J."/>
            <person name="Bergner S.V."/>
            <person name="Schilhabel M.B."/>
            <person name="Klostermeier U.C."/>
            <person name="Beiko R.G."/>
            <person name="Rosenstiel P."/>
            <person name="Hippler M."/>
            <person name="Laroche J."/>
        </authorList>
    </citation>
    <scope>NUCLEOTIDE SEQUENCE [LARGE SCALE GENOMIC DNA]</scope>
    <source>
        <strain evidence="3 4">CCMP1005</strain>
    </source>
</reference>
<comment type="caution">
    <text evidence="3">The sequence shown here is derived from an EMBL/GenBank/DDBJ whole genome shotgun (WGS) entry which is preliminary data.</text>
</comment>
<feature type="chain" id="PRO_5003836709" evidence="2">
    <location>
        <begin position="20"/>
        <end position="216"/>
    </location>
</feature>
<evidence type="ECO:0000313" key="4">
    <source>
        <dbReference type="Proteomes" id="UP000266841"/>
    </source>
</evidence>
<dbReference type="Proteomes" id="UP000266841">
    <property type="component" value="Unassembled WGS sequence"/>
</dbReference>
<name>K0R6T1_THAOC</name>
<dbReference type="OrthoDB" id="49186at2759"/>
<feature type="signal peptide" evidence="2">
    <location>
        <begin position="1"/>
        <end position="19"/>
    </location>
</feature>
<evidence type="ECO:0000313" key="3">
    <source>
        <dbReference type="EMBL" id="EJK44376.1"/>
    </source>
</evidence>
<evidence type="ECO:0000256" key="2">
    <source>
        <dbReference type="SAM" id="SignalP"/>
    </source>
</evidence>
<keyword evidence="2" id="KW-0732">Signal</keyword>
<dbReference type="EMBL" id="AGNL01049770">
    <property type="protein sequence ID" value="EJK44376.1"/>
    <property type="molecule type" value="Genomic_DNA"/>
</dbReference>
<keyword evidence="4" id="KW-1185">Reference proteome</keyword>
<proteinExistence type="predicted"/>
<evidence type="ECO:0000256" key="1">
    <source>
        <dbReference type="SAM" id="MobiDB-lite"/>
    </source>
</evidence>
<dbReference type="AlphaFoldDB" id="K0R6T1"/>
<protein>
    <submittedName>
        <fullName evidence="3">Uncharacterized protein</fullName>
    </submittedName>
</protein>
<feature type="region of interest" description="Disordered" evidence="1">
    <location>
        <begin position="190"/>
        <end position="216"/>
    </location>
</feature>